<keyword evidence="2" id="KW-1185">Reference proteome</keyword>
<name>A0A2N3Y553_SACSN</name>
<dbReference type="OrthoDB" id="3696902at2"/>
<reference evidence="1" key="1">
    <citation type="submission" date="2017-12" db="EMBL/GenBank/DDBJ databases">
        <title>Sequencing the genomes of 1000 Actinobacteria strains.</title>
        <authorList>
            <person name="Klenk H.-P."/>
        </authorList>
    </citation>
    <scope>NUCLEOTIDE SEQUENCE [LARGE SCALE GENOMIC DNA]</scope>
    <source>
        <strain evidence="1">DSM 44228</strain>
    </source>
</reference>
<evidence type="ECO:0000313" key="1">
    <source>
        <dbReference type="EMBL" id="PKW18040.1"/>
    </source>
</evidence>
<dbReference type="AlphaFoldDB" id="A0A2N3Y553"/>
<comment type="caution">
    <text evidence="1">The sequence shown here is derived from an EMBL/GenBank/DDBJ whole genome shotgun (WGS) entry which is preliminary data.</text>
</comment>
<gene>
    <name evidence="1" type="ORF">A8926_6094</name>
</gene>
<protein>
    <submittedName>
        <fullName evidence="1">Zinc finger protein</fullName>
    </submittedName>
</protein>
<evidence type="ECO:0000313" key="2">
    <source>
        <dbReference type="Proteomes" id="UP000233786"/>
    </source>
</evidence>
<dbReference type="EMBL" id="PJNB01000001">
    <property type="protein sequence ID" value="PKW18040.1"/>
    <property type="molecule type" value="Genomic_DNA"/>
</dbReference>
<accession>A0A2N3Y553</accession>
<dbReference type="Pfam" id="PF16827">
    <property type="entry name" value="zf-HC3"/>
    <property type="match status" value="1"/>
</dbReference>
<proteinExistence type="predicted"/>
<sequence>MSQPQAQQRYFWLPVPDESSSYGLVRHAFAGTRLDAGTADEAFCGNTFALANPSEMDWIHAKTCQDCNTLLKEMKGWPR</sequence>
<dbReference type="RefSeq" id="WP_010307543.1">
    <property type="nucleotide sequence ID" value="NZ_CP061007.1"/>
</dbReference>
<organism evidence="1 2">
    <name type="scientific">Saccharopolyspora spinosa</name>
    <dbReference type="NCBI Taxonomy" id="60894"/>
    <lineage>
        <taxon>Bacteria</taxon>
        <taxon>Bacillati</taxon>
        <taxon>Actinomycetota</taxon>
        <taxon>Actinomycetes</taxon>
        <taxon>Pseudonocardiales</taxon>
        <taxon>Pseudonocardiaceae</taxon>
        <taxon>Saccharopolyspora</taxon>
    </lineage>
</organism>
<dbReference type="InterPro" id="IPR031795">
    <property type="entry name" value="Zf-HC3"/>
</dbReference>
<dbReference type="Proteomes" id="UP000233786">
    <property type="component" value="Unassembled WGS sequence"/>
</dbReference>